<proteinExistence type="inferred from homology"/>
<dbReference type="GO" id="GO:0005886">
    <property type="term" value="C:plasma membrane"/>
    <property type="evidence" value="ECO:0007669"/>
    <property type="project" value="TreeGrafter"/>
</dbReference>
<dbReference type="SMART" id="SM00382">
    <property type="entry name" value="AAA"/>
    <property type="match status" value="1"/>
</dbReference>
<comment type="similarity">
    <text evidence="1">Belongs to the GSP E family.</text>
</comment>
<gene>
    <name evidence="5" type="ORF">HAL01_04490</name>
</gene>
<dbReference type="AlphaFoldDB" id="A0A511WXY5"/>
<dbReference type="Pfam" id="PF05157">
    <property type="entry name" value="MshEN"/>
    <property type="match status" value="1"/>
</dbReference>
<reference evidence="5 6" key="1">
    <citation type="submission" date="2019-07" db="EMBL/GenBank/DDBJ databases">
        <title>Whole genome shotgun sequence of Halolactibacillus alkaliphilus NBRC 103919.</title>
        <authorList>
            <person name="Hosoyama A."/>
            <person name="Uohara A."/>
            <person name="Ohji S."/>
            <person name="Ichikawa N."/>
        </authorList>
    </citation>
    <scope>NUCLEOTIDE SEQUENCE [LARGE SCALE GENOMIC DNA]</scope>
    <source>
        <strain evidence="5 6">NBRC 103919</strain>
    </source>
</reference>
<dbReference type="Proteomes" id="UP000321400">
    <property type="component" value="Unassembled WGS sequence"/>
</dbReference>
<evidence type="ECO:0000259" key="4">
    <source>
        <dbReference type="PROSITE" id="PS00662"/>
    </source>
</evidence>
<dbReference type="SUPFAM" id="SSF52540">
    <property type="entry name" value="P-loop containing nucleoside triphosphate hydrolases"/>
    <property type="match status" value="1"/>
</dbReference>
<evidence type="ECO:0000313" key="5">
    <source>
        <dbReference type="EMBL" id="GEN55985.1"/>
    </source>
</evidence>
<dbReference type="PROSITE" id="PS00662">
    <property type="entry name" value="T2SP_E"/>
    <property type="match status" value="1"/>
</dbReference>
<dbReference type="PANTHER" id="PTHR30258:SF1">
    <property type="entry name" value="PROTEIN TRANSPORT PROTEIN HOFB HOMOLOG"/>
    <property type="match status" value="1"/>
</dbReference>
<name>A0A511WXY5_9BACI</name>
<dbReference type="InterPro" id="IPR003593">
    <property type="entry name" value="AAA+_ATPase"/>
</dbReference>
<dbReference type="InterPro" id="IPR007831">
    <property type="entry name" value="T2SS_GspE_N"/>
</dbReference>
<dbReference type="FunFam" id="3.40.50.300:FF:000398">
    <property type="entry name" value="Type IV pilus assembly ATPase PilB"/>
    <property type="match status" value="1"/>
</dbReference>
<evidence type="ECO:0000256" key="2">
    <source>
        <dbReference type="ARBA" id="ARBA00022741"/>
    </source>
</evidence>
<protein>
    <submittedName>
        <fullName evidence="5">Type II secretion system protein E</fullName>
    </submittedName>
</protein>
<dbReference type="CDD" id="cd01129">
    <property type="entry name" value="PulE-GspE-like"/>
    <property type="match status" value="1"/>
</dbReference>
<dbReference type="FunFam" id="3.30.300.160:FF:000002">
    <property type="entry name" value="Type II secretion system protein E"/>
    <property type="match status" value="1"/>
</dbReference>
<comment type="caution">
    <text evidence="5">The sequence shown here is derived from an EMBL/GenBank/DDBJ whole genome shotgun (WGS) entry which is preliminary data.</text>
</comment>
<dbReference type="EMBL" id="BJYE01000004">
    <property type="protein sequence ID" value="GEN55985.1"/>
    <property type="molecule type" value="Genomic_DNA"/>
</dbReference>
<dbReference type="Gene3D" id="3.30.450.90">
    <property type="match status" value="1"/>
</dbReference>
<evidence type="ECO:0000256" key="1">
    <source>
        <dbReference type="ARBA" id="ARBA00006611"/>
    </source>
</evidence>
<dbReference type="SUPFAM" id="SSF160246">
    <property type="entry name" value="EspE N-terminal domain-like"/>
    <property type="match status" value="1"/>
</dbReference>
<keyword evidence="6" id="KW-1185">Reference proteome</keyword>
<dbReference type="Gene3D" id="3.30.300.160">
    <property type="entry name" value="Type II secretion system, protein E, N-terminal domain"/>
    <property type="match status" value="1"/>
</dbReference>
<dbReference type="PANTHER" id="PTHR30258">
    <property type="entry name" value="TYPE II SECRETION SYSTEM PROTEIN GSPE-RELATED"/>
    <property type="match status" value="1"/>
</dbReference>
<keyword evidence="2" id="KW-0547">Nucleotide-binding</keyword>
<evidence type="ECO:0000313" key="6">
    <source>
        <dbReference type="Proteomes" id="UP000321400"/>
    </source>
</evidence>
<evidence type="ECO:0000256" key="3">
    <source>
        <dbReference type="ARBA" id="ARBA00022840"/>
    </source>
</evidence>
<dbReference type="GO" id="GO:0005524">
    <property type="term" value="F:ATP binding"/>
    <property type="evidence" value="ECO:0007669"/>
    <property type="project" value="UniProtKB-KW"/>
</dbReference>
<dbReference type="InterPro" id="IPR001482">
    <property type="entry name" value="T2SS/T4SS_dom"/>
</dbReference>
<dbReference type="RefSeq" id="WP_089800266.1">
    <property type="nucleotide sequence ID" value="NZ_BJYE01000004.1"/>
</dbReference>
<feature type="domain" description="Bacterial type II secretion system protein E" evidence="4">
    <location>
        <begin position="378"/>
        <end position="392"/>
    </location>
</feature>
<dbReference type="GO" id="GO:0016887">
    <property type="term" value="F:ATP hydrolysis activity"/>
    <property type="evidence" value="ECO:0007669"/>
    <property type="project" value="TreeGrafter"/>
</dbReference>
<dbReference type="Gene3D" id="3.40.50.300">
    <property type="entry name" value="P-loop containing nucleotide triphosphate hydrolases"/>
    <property type="match status" value="1"/>
</dbReference>
<accession>A0A511WXY5</accession>
<dbReference type="InterPro" id="IPR037257">
    <property type="entry name" value="T2SS_E_N_sf"/>
</dbReference>
<sequence>MNKRKRLGDLLIGVGAITSEHLNQALEIQENTDKKLGEILISQRFITESELIEVLEFQLGIPHLELEKFFIDPEIPMLISDTLAKRHQIIPIKRKENTLTLAMSDPLNLYAIEDVELATGLNVEPVIVTRKDIQEALDQYYGSADVDKAIEDFKEEFSTEELEDLDDEALADINNAPVVRLIDSIISQAVKSKASDIHIEPFDDYLRVRFRIDGDLREIMRPSKSAHSAIITRIKIMGKMDISERRKPQDGRVEREINNRDVDMRISILPTVFGEKVVIRLLDRSSFMMSKEDLGFTQNNLTLFSDIIKSPNGIILITGPTGSGKSTTLYSVLNDLNRENKNIVTVEDPVEYSLDGVTQVQVNPKADLTFASGLRSILRQDPDIIMIGEIRDIETVNIAIRAAITGHLVLSTLHTNDTASTISRLLNMEVDRYLIASSVVGIVAQRLVKKNCPYCKEEVQVSAVDAELLKVERGTRIFKSKGCKKCDQSGTLGRTAVHEVMPITRDIRDLINNKGSVDQIKDKAVFAGMTTLHDTCRMLVLEGKIPVSEMMKITYSLDV</sequence>
<dbReference type="InterPro" id="IPR027417">
    <property type="entry name" value="P-loop_NTPase"/>
</dbReference>
<dbReference type="FunFam" id="3.30.450.90:FF:000001">
    <property type="entry name" value="Type II secretion system ATPase GspE"/>
    <property type="match status" value="1"/>
</dbReference>
<keyword evidence="3" id="KW-0067">ATP-binding</keyword>
<dbReference type="OrthoDB" id="9808272at2"/>
<organism evidence="5 6">
    <name type="scientific">Halolactibacillus alkaliphilus</name>
    <dbReference type="NCBI Taxonomy" id="442899"/>
    <lineage>
        <taxon>Bacteria</taxon>
        <taxon>Bacillati</taxon>
        <taxon>Bacillota</taxon>
        <taxon>Bacilli</taxon>
        <taxon>Bacillales</taxon>
        <taxon>Bacillaceae</taxon>
        <taxon>Halolactibacillus</taxon>
    </lineage>
</organism>
<dbReference type="Pfam" id="PF00437">
    <property type="entry name" value="T2SSE"/>
    <property type="match status" value="1"/>
</dbReference>
<dbReference type="STRING" id="442899.SAMN05720591_10537"/>